<evidence type="ECO:0000256" key="1">
    <source>
        <dbReference type="SAM" id="MobiDB-lite"/>
    </source>
</evidence>
<evidence type="ECO:0000313" key="3">
    <source>
        <dbReference type="Proteomes" id="UP001141806"/>
    </source>
</evidence>
<organism evidence="2 3">
    <name type="scientific">Protea cynaroides</name>
    <dbReference type="NCBI Taxonomy" id="273540"/>
    <lineage>
        <taxon>Eukaryota</taxon>
        <taxon>Viridiplantae</taxon>
        <taxon>Streptophyta</taxon>
        <taxon>Embryophyta</taxon>
        <taxon>Tracheophyta</taxon>
        <taxon>Spermatophyta</taxon>
        <taxon>Magnoliopsida</taxon>
        <taxon>Proteales</taxon>
        <taxon>Proteaceae</taxon>
        <taxon>Protea</taxon>
    </lineage>
</organism>
<feature type="region of interest" description="Disordered" evidence="1">
    <location>
        <begin position="43"/>
        <end position="72"/>
    </location>
</feature>
<sequence>MKAEIAEEKMKAEIAEEKSFSRGNFWIINRKDGKATKMVVVVYGPRPPSSSPTSSNNNYRNHRSPNKQQSTVPHFKKVYLLCLQLPGRHDLFNPRFRTPIL</sequence>
<comment type="caution">
    <text evidence="2">The sequence shown here is derived from an EMBL/GenBank/DDBJ whole genome shotgun (WGS) entry which is preliminary data.</text>
</comment>
<dbReference type="Proteomes" id="UP001141806">
    <property type="component" value="Unassembled WGS sequence"/>
</dbReference>
<protein>
    <submittedName>
        <fullName evidence="2">Uncharacterized protein</fullName>
    </submittedName>
</protein>
<proteinExistence type="predicted"/>
<evidence type="ECO:0000313" key="2">
    <source>
        <dbReference type="EMBL" id="KAJ4973294.1"/>
    </source>
</evidence>
<accession>A0A9Q0KMM9</accession>
<reference evidence="2" key="1">
    <citation type="journal article" date="2023" name="Plant J.">
        <title>The genome of the king protea, Protea cynaroides.</title>
        <authorList>
            <person name="Chang J."/>
            <person name="Duong T.A."/>
            <person name="Schoeman C."/>
            <person name="Ma X."/>
            <person name="Roodt D."/>
            <person name="Barker N."/>
            <person name="Li Z."/>
            <person name="Van de Peer Y."/>
            <person name="Mizrachi E."/>
        </authorList>
    </citation>
    <scope>NUCLEOTIDE SEQUENCE</scope>
    <source>
        <tissue evidence="2">Young leaves</tissue>
    </source>
</reference>
<dbReference type="AlphaFoldDB" id="A0A9Q0KMM9"/>
<gene>
    <name evidence="2" type="ORF">NE237_006468</name>
</gene>
<keyword evidence="3" id="KW-1185">Reference proteome</keyword>
<dbReference type="EMBL" id="JAMYWD010000004">
    <property type="protein sequence ID" value="KAJ4973294.1"/>
    <property type="molecule type" value="Genomic_DNA"/>
</dbReference>
<name>A0A9Q0KMM9_9MAGN</name>